<dbReference type="STRING" id="584787.GCA_001247655_01297"/>
<feature type="domain" description="Helicase ATP-binding" evidence="14">
    <location>
        <begin position="243"/>
        <end position="409"/>
    </location>
</feature>
<evidence type="ECO:0000256" key="2">
    <source>
        <dbReference type="ARBA" id="ARBA00022705"/>
    </source>
</evidence>
<dbReference type="InterPro" id="IPR041236">
    <property type="entry name" value="PriA_C"/>
</dbReference>
<dbReference type="PROSITE" id="PS51192">
    <property type="entry name" value="HELICASE_ATP_BIND_1"/>
    <property type="match status" value="1"/>
</dbReference>
<dbReference type="PANTHER" id="PTHR30580">
    <property type="entry name" value="PRIMOSOMAL PROTEIN N"/>
    <property type="match status" value="1"/>
</dbReference>
<dbReference type="EC" id="5.6.2.4" evidence="12"/>
<feature type="binding site" evidence="12">
    <location>
        <position position="508"/>
    </location>
    <ligand>
        <name>Zn(2+)</name>
        <dbReference type="ChEBI" id="CHEBI:29105"/>
        <label>1</label>
    </ligand>
</feature>
<dbReference type="InterPro" id="IPR014001">
    <property type="entry name" value="Helicase_ATP-bd"/>
</dbReference>
<dbReference type="InterPro" id="IPR001650">
    <property type="entry name" value="Helicase_C-like"/>
</dbReference>
<dbReference type="GO" id="GO:0006269">
    <property type="term" value="P:DNA replication, synthesis of primer"/>
    <property type="evidence" value="ECO:0007669"/>
    <property type="project" value="UniProtKB-KW"/>
</dbReference>
<dbReference type="Pfam" id="PF17764">
    <property type="entry name" value="PriA_3primeBD"/>
    <property type="match status" value="1"/>
</dbReference>
<feature type="binding site" evidence="12">
    <location>
        <position position="468"/>
    </location>
    <ligand>
        <name>Zn(2+)</name>
        <dbReference type="ChEBI" id="CHEBI:29105"/>
        <label>1</label>
    </ligand>
</feature>
<dbReference type="Pfam" id="PF18319">
    <property type="entry name" value="Zn_ribbon_PriA"/>
    <property type="match status" value="1"/>
</dbReference>
<dbReference type="InterPro" id="IPR040498">
    <property type="entry name" value="PriA_CRR"/>
</dbReference>
<comment type="catalytic activity">
    <reaction evidence="12">
        <text>Couples ATP hydrolysis with the unwinding of duplex DNA by translocating in the 3'-5' direction.</text>
        <dbReference type="EC" id="5.6.2.4"/>
    </reaction>
</comment>
<evidence type="ECO:0000256" key="8">
    <source>
        <dbReference type="ARBA" id="ARBA00022840"/>
    </source>
</evidence>
<feature type="binding site" evidence="12">
    <location>
        <position position="480"/>
    </location>
    <ligand>
        <name>Zn(2+)</name>
        <dbReference type="ChEBI" id="CHEBI:29105"/>
        <label>2</label>
    </ligand>
</feature>
<dbReference type="InterPro" id="IPR011545">
    <property type="entry name" value="DEAD/DEAH_box_helicase_dom"/>
</dbReference>
<keyword evidence="6 12" id="KW-0347">Helicase</keyword>
<dbReference type="NCBIfam" id="NF004065">
    <property type="entry name" value="PRK05580.1-1"/>
    <property type="match status" value="1"/>
</dbReference>
<dbReference type="HAMAP" id="MF_00983">
    <property type="entry name" value="PriA"/>
    <property type="match status" value="1"/>
</dbReference>
<evidence type="ECO:0000256" key="3">
    <source>
        <dbReference type="ARBA" id="ARBA00022723"/>
    </source>
</evidence>
<feature type="region of interest" description="Disordered" evidence="13">
    <location>
        <begin position="210"/>
        <end position="231"/>
    </location>
</feature>
<dbReference type="Gene3D" id="3.40.1440.60">
    <property type="entry name" value="PriA, 3(prime) DNA-binding domain"/>
    <property type="match status" value="1"/>
</dbReference>
<dbReference type="GO" id="GO:0006310">
    <property type="term" value="P:DNA recombination"/>
    <property type="evidence" value="ECO:0007669"/>
    <property type="project" value="InterPro"/>
</dbReference>
<dbReference type="InterPro" id="IPR005259">
    <property type="entry name" value="PriA"/>
</dbReference>
<keyword evidence="7 12" id="KW-0862">Zinc</keyword>
<keyword evidence="5 12" id="KW-0378">Hydrolase</keyword>
<feature type="binding site" evidence="12">
    <location>
        <position position="477"/>
    </location>
    <ligand>
        <name>Zn(2+)</name>
        <dbReference type="ChEBI" id="CHEBI:29105"/>
        <label>2</label>
    </ligand>
</feature>
<dbReference type="GO" id="GO:0016887">
    <property type="term" value="F:ATP hydrolysis activity"/>
    <property type="evidence" value="ECO:0007669"/>
    <property type="project" value="RHEA"/>
</dbReference>
<dbReference type="PANTHER" id="PTHR30580:SF0">
    <property type="entry name" value="PRIMOSOMAL PROTEIN N"/>
    <property type="match status" value="1"/>
</dbReference>
<sequence length="763" mass="83833">MGRVAIWSSARHHTIVLTFKNSKARIIADQLFNNQSPPPVIRVFLATPLRRGFDYLCPPELKPVPGMRVWVPFGKGRRIGIVGECDVSPQVSLDKLKPIEAVLDSAPILPPALNKLVRWAADYYLHSPGDAWQQALPVLLRQGAPASGDELFWQLVPGADTSVLAKNASKQLAAVAQLQSGELSDNELGELPFDRATLRTLQDKGLVQSEQRRQQGTPFWENPLLVNPGPRPNSEQAVAITAINAAKGFAPFLLEGVTGSGKTEVYLSAMSETLKAGKQVLVLVPEISLTPQTLRRFQKRFEVPMALLHSGLTDNERLKVWRQARDGELGIVIGTRSAVFTPLARPGLIIVDEEHDASFKQQEGFRYHGRDLAVVRAQLEKVPLVLGSATPALESLANCEAGKYQKLVLNERAGNASQVRFDLIDIKHQPLTAGLSPPVLAAIKAHLGRGEQVLVFLNRRGFAPTLLCHECGWIADCHRCSAYPTVHKGRQRLICHHCGSDRPLPHQCHSCGSSQLVGVGLGTEQLENELSALFPGYKAVRIDRDATRRKGSLESALTGIRQGQYQLLIGTQMLAKGHHFPDVTLVVLLDVDGALYSSDFRAAERLAQLVVQVAGRAGRADKPGRLLLQSHHPEHPLLSQLLTNGYGAFAANALIERRQTLLPPFSAQALFRSDALKAEDAQSLLDAIGQRLQQCAPEGGWVLGPLPAPLERRAGKFRFQLWVQYQDKKGLRQWLAPLLANLEEDPPHRRANWTLDLDPIDSA</sequence>
<keyword evidence="10 12" id="KW-0413">Isomerase</keyword>
<comment type="subunit">
    <text evidence="12">Component of the replication restart primosome.</text>
</comment>
<reference evidence="16 17" key="1">
    <citation type="submission" date="2018-11" db="EMBL/GenBank/DDBJ databases">
        <title>Genomic Encyclopedia of Type Strains, Phase IV (KMG-IV): sequencing the most valuable type-strain genomes for metagenomic binning, comparative biology and taxonomic classification.</title>
        <authorList>
            <person name="Goeker M."/>
        </authorList>
    </citation>
    <scope>NUCLEOTIDE SEQUENCE [LARGE SCALE GENOMIC DNA]</scope>
    <source>
        <strain evidence="16 17">DSM 21945</strain>
    </source>
</reference>
<dbReference type="GO" id="GO:0043138">
    <property type="term" value="F:3'-5' DNA helicase activity"/>
    <property type="evidence" value="ECO:0007669"/>
    <property type="project" value="UniProtKB-EC"/>
</dbReference>
<evidence type="ECO:0000256" key="6">
    <source>
        <dbReference type="ARBA" id="ARBA00022806"/>
    </source>
</evidence>
<evidence type="ECO:0000256" key="7">
    <source>
        <dbReference type="ARBA" id="ARBA00022833"/>
    </source>
</evidence>
<dbReference type="FunFam" id="3.40.1440.60:FF:000001">
    <property type="entry name" value="Primosomal protein N"/>
    <property type="match status" value="1"/>
</dbReference>
<dbReference type="Pfam" id="PF00271">
    <property type="entry name" value="Helicase_C"/>
    <property type="match status" value="1"/>
</dbReference>
<keyword evidence="1 12" id="KW-0639">Primosome</keyword>
<evidence type="ECO:0000313" key="17">
    <source>
        <dbReference type="Proteomes" id="UP000268033"/>
    </source>
</evidence>
<evidence type="ECO:0000256" key="4">
    <source>
        <dbReference type="ARBA" id="ARBA00022741"/>
    </source>
</evidence>
<dbReference type="GO" id="GO:1990077">
    <property type="term" value="C:primosome complex"/>
    <property type="evidence" value="ECO:0007669"/>
    <property type="project" value="UniProtKB-UniRule"/>
</dbReference>
<dbReference type="NCBIfam" id="NF004067">
    <property type="entry name" value="PRK05580.1-4"/>
    <property type="match status" value="1"/>
</dbReference>
<dbReference type="Gene3D" id="3.40.50.300">
    <property type="entry name" value="P-loop containing nucleotide triphosphate hydrolases"/>
    <property type="match status" value="2"/>
</dbReference>
<keyword evidence="8 12" id="KW-0067">ATP-binding</keyword>
<comment type="cofactor">
    <cofactor evidence="12">
        <name>Zn(2+)</name>
        <dbReference type="ChEBI" id="CHEBI:29105"/>
    </cofactor>
    <text evidence="12">Binds 2 zinc ions per subunit.</text>
</comment>
<name>A0A3N1NJI2_9GAMM</name>
<accession>A0A3N1NJI2</accession>
<feature type="domain" description="Helicase C-terminal" evidence="15">
    <location>
        <begin position="488"/>
        <end position="662"/>
    </location>
</feature>
<dbReference type="FunFam" id="3.40.50.300:FF:000489">
    <property type="entry name" value="Primosome assembly protein PriA"/>
    <property type="match status" value="1"/>
</dbReference>
<dbReference type="SUPFAM" id="SSF52540">
    <property type="entry name" value="P-loop containing nucleoside triphosphate hydrolases"/>
    <property type="match status" value="1"/>
</dbReference>
<evidence type="ECO:0000256" key="9">
    <source>
        <dbReference type="ARBA" id="ARBA00023125"/>
    </source>
</evidence>
<comment type="catalytic activity">
    <reaction evidence="11 12">
        <text>ATP + H2O = ADP + phosphate + H(+)</text>
        <dbReference type="Rhea" id="RHEA:13065"/>
        <dbReference type="ChEBI" id="CHEBI:15377"/>
        <dbReference type="ChEBI" id="CHEBI:15378"/>
        <dbReference type="ChEBI" id="CHEBI:30616"/>
        <dbReference type="ChEBI" id="CHEBI:43474"/>
        <dbReference type="ChEBI" id="CHEBI:456216"/>
        <dbReference type="EC" id="5.6.2.4"/>
    </reaction>
</comment>
<dbReference type="GO" id="GO:0005524">
    <property type="term" value="F:ATP binding"/>
    <property type="evidence" value="ECO:0007669"/>
    <property type="project" value="UniProtKB-UniRule"/>
</dbReference>
<feature type="binding site" evidence="12">
    <location>
        <position position="471"/>
    </location>
    <ligand>
        <name>Zn(2+)</name>
        <dbReference type="ChEBI" id="CHEBI:29105"/>
        <label>1</label>
    </ligand>
</feature>
<comment type="function">
    <text evidence="12">Initiates the restart of stalled replication forks, which reloads the replicative helicase on sites other than the origin of replication. Recognizes and binds to abandoned replication forks and remodels them to uncover a helicase loading site. Promotes assembly of the primosome at these replication forks.</text>
</comment>
<protein>
    <recommendedName>
        <fullName evidence="12">Replication restart protein PriA</fullName>
    </recommendedName>
    <alternativeName>
        <fullName evidence="12">ATP-dependent DNA helicase PriA</fullName>
        <ecNumber evidence="12">5.6.2.4</ecNumber>
    </alternativeName>
    <alternativeName>
        <fullName evidence="12">DNA 3'-5' helicase PriA</fullName>
    </alternativeName>
</protein>
<dbReference type="CDD" id="cd17929">
    <property type="entry name" value="DEXHc_priA"/>
    <property type="match status" value="1"/>
</dbReference>
<dbReference type="SMART" id="SM00490">
    <property type="entry name" value="HELICc"/>
    <property type="match status" value="1"/>
</dbReference>
<evidence type="ECO:0000259" key="14">
    <source>
        <dbReference type="PROSITE" id="PS51192"/>
    </source>
</evidence>
<proteinExistence type="inferred from homology"/>
<dbReference type="PROSITE" id="PS51194">
    <property type="entry name" value="HELICASE_CTER"/>
    <property type="match status" value="1"/>
</dbReference>
<keyword evidence="3 12" id="KW-0479">Metal-binding</keyword>
<dbReference type="NCBIfam" id="TIGR00595">
    <property type="entry name" value="priA"/>
    <property type="match status" value="1"/>
</dbReference>
<comment type="caution">
    <text evidence="16">The sequence shown here is derived from an EMBL/GenBank/DDBJ whole genome shotgun (WGS) entry which is preliminary data.</text>
</comment>
<keyword evidence="17" id="KW-1185">Reference proteome</keyword>
<dbReference type="Pfam" id="PF00270">
    <property type="entry name" value="DEAD"/>
    <property type="match status" value="1"/>
</dbReference>
<feature type="binding site" evidence="12">
    <location>
        <position position="498"/>
    </location>
    <ligand>
        <name>Zn(2+)</name>
        <dbReference type="ChEBI" id="CHEBI:29105"/>
        <label>2</label>
    </ligand>
</feature>
<dbReference type="AlphaFoldDB" id="A0A3N1NJI2"/>
<feature type="binding site" evidence="12">
    <location>
        <position position="495"/>
    </location>
    <ligand>
        <name>Zn(2+)</name>
        <dbReference type="ChEBI" id="CHEBI:29105"/>
        <label>2</label>
    </ligand>
</feature>
<evidence type="ECO:0000256" key="12">
    <source>
        <dbReference type="HAMAP-Rule" id="MF_00983"/>
    </source>
</evidence>
<dbReference type="Proteomes" id="UP000268033">
    <property type="component" value="Unassembled WGS sequence"/>
</dbReference>
<evidence type="ECO:0000256" key="11">
    <source>
        <dbReference type="ARBA" id="ARBA00048988"/>
    </source>
</evidence>
<dbReference type="SMART" id="SM00487">
    <property type="entry name" value="DEXDc"/>
    <property type="match status" value="1"/>
</dbReference>
<dbReference type="EMBL" id="RJUL01000014">
    <property type="protein sequence ID" value="ROQ18872.1"/>
    <property type="molecule type" value="Genomic_DNA"/>
</dbReference>
<evidence type="ECO:0000259" key="15">
    <source>
        <dbReference type="PROSITE" id="PS51194"/>
    </source>
</evidence>
<dbReference type="InterPro" id="IPR041222">
    <property type="entry name" value="PriA_3primeBD"/>
</dbReference>
<dbReference type="CDD" id="cd18804">
    <property type="entry name" value="SF2_C_priA"/>
    <property type="match status" value="1"/>
</dbReference>
<dbReference type="InterPro" id="IPR042115">
    <property type="entry name" value="PriA_3primeBD_sf"/>
</dbReference>
<keyword evidence="9 12" id="KW-0238">DNA-binding</keyword>
<evidence type="ECO:0000256" key="13">
    <source>
        <dbReference type="SAM" id="MobiDB-lite"/>
    </source>
</evidence>
<evidence type="ECO:0000256" key="5">
    <source>
        <dbReference type="ARBA" id="ARBA00022801"/>
    </source>
</evidence>
<evidence type="ECO:0000256" key="1">
    <source>
        <dbReference type="ARBA" id="ARBA00022515"/>
    </source>
</evidence>
<evidence type="ECO:0000313" key="16">
    <source>
        <dbReference type="EMBL" id="ROQ18872.1"/>
    </source>
</evidence>
<keyword evidence="4 12" id="KW-0547">Nucleotide-binding</keyword>
<keyword evidence="2 12" id="KW-0235">DNA replication</keyword>
<dbReference type="InterPro" id="IPR027417">
    <property type="entry name" value="P-loop_NTPase"/>
</dbReference>
<organism evidence="16 17">
    <name type="scientific">Gallaecimonas pentaromativorans</name>
    <dbReference type="NCBI Taxonomy" id="584787"/>
    <lineage>
        <taxon>Bacteria</taxon>
        <taxon>Pseudomonadati</taxon>
        <taxon>Pseudomonadota</taxon>
        <taxon>Gammaproteobacteria</taxon>
        <taxon>Enterobacterales</taxon>
        <taxon>Gallaecimonadaceae</taxon>
        <taxon>Gallaecimonas</taxon>
    </lineage>
</organism>
<dbReference type="Pfam" id="PF18074">
    <property type="entry name" value="PriA_C"/>
    <property type="match status" value="1"/>
</dbReference>
<gene>
    <name evidence="12" type="primary">priA</name>
    <name evidence="16" type="ORF">EDC28_11425</name>
</gene>
<dbReference type="GO" id="GO:0008270">
    <property type="term" value="F:zinc ion binding"/>
    <property type="evidence" value="ECO:0007669"/>
    <property type="project" value="UniProtKB-UniRule"/>
</dbReference>
<comment type="similarity">
    <text evidence="12">Belongs to the helicase family. PriA subfamily.</text>
</comment>
<dbReference type="GO" id="GO:0006302">
    <property type="term" value="P:double-strand break repair"/>
    <property type="evidence" value="ECO:0007669"/>
    <property type="project" value="InterPro"/>
</dbReference>
<feature type="binding site" evidence="12">
    <location>
        <position position="511"/>
    </location>
    <ligand>
        <name>Zn(2+)</name>
        <dbReference type="ChEBI" id="CHEBI:29105"/>
        <label>1</label>
    </ligand>
</feature>
<dbReference type="GO" id="GO:0006270">
    <property type="term" value="P:DNA replication initiation"/>
    <property type="evidence" value="ECO:0007669"/>
    <property type="project" value="TreeGrafter"/>
</dbReference>
<evidence type="ECO:0000256" key="10">
    <source>
        <dbReference type="ARBA" id="ARBA00023235"/>
    </source>
</evidence>
<dbReference type="GO" id="GO:0003677">
    <property type="term" value="F:DNA binding"/>
    <property type="evidence" value="ECO:0007669"/>
    <property type="project" value="UniProtKB-UniRule"/>
</dbReference>